<dbReference type="GO" id="GO:0006361">
    <property type="term" value="P:transcription initiation at RNA polymerase I promoter"/>
    <property type="evidence" value="ECO:0007669"/>
    <property type="project" value="TreeGrafter"/>
</dbReference>
<feature type="compositionally biased region" description="Acidic residues" evidence="1">
    <location>
        <begin position="231"/>
        <end position="245"/>
    </location>
</feature>
<sequence length="711" mass="79019">MPRSDSEDDEVHQEANKLAVHGLTDAPDIYIGYLPSFRAHLRDTRAHLAGSIPFYDTPHLIPSTKSTPPPHTDQDDVPSSPPQQVEHSPELSLLTRESKSTIWSSSLSSWSQTEVDAFFHALSVYSRWRPDLIAEAVETKGEVEIVEFLITLDSCARSGATGTGDVMSTAPAAIEVSDEWVVAEEAMAAALAVEETHGELQELEALRRKRVRDAKADMIPRGKRRRVTAEVGEDEDSERDDVEDESMSVEVVKGKARFDKWHARKIAAWERDDLLGKLEDVHLQVLDVILREDEEAQKGKDLSREGSADVISQDLHTNLKVDMTALTPTSRRRLAKRLYMRRKRAQLRGEDVVPVTLARMKPGRKRKETVARTVEETDNEGVLPSGQDIGNQATMTPDLTEPDSEADNDDGNTGKAATKHINVGGKTRYQKVKSDFENAGINASYLGEHGMDLFHLGRLGKLMGMYKSLEQPPEDDVGTTFISPELIRYLQALVVAFTSDVIHRATVWKEQANELKGQKKVWRGALHQVNQPAVQHALKTIGARSLSQEEHFSKLLHQYELSPDTQKRKQKSSPPADVEDERTSATGHSPDAENCDIALSPHHAIYTPALLTPASFDIGAVDTFFPGYDRQFPSKALINEDSRDAVEASLLSDETDSEALDAELVEDEMLDQADVEAGKKVEEQLWVEVEREEPEGDDASVTSEQYISECG</sequence>
<dbReference type="GO" id="GO:0042790">
    <property type="term" value="P:nucleolar large rRNA transcription by RNA polymerase I"/>
    <property type="evidence" value="ECO:0007669"/>
    <property type="project" value="InterPro"/>
</dbReference>
<dbReference type="Proteomes" id="UP000054485">
    <property type="component" value="Unassembled WGS sequence"/>
</dbReference>
<dbReference type="AlphaFoldDB" id="A0A0D0AYG3"/>
<accession>A0A0D0AYG3</accession>
<gene>
    <name evidence="2" type="ORF">CY34DRAFT_804488</name>
</gene>
<proteinExistence type="predicted"/>
<feature type="region of interest" description="Disordered" evidence="1">
    <location>
        <begin position="562"/>
        <end position="595"/>
    </location>
</feature>
<dbReference type="GO" id="GO:0000500">
    <property type="term" value="C:RNA polymerase I upstream activating factor complex"/>
    <property type="evidence" value="ECO:0007669"/>
    <property type="project" value="InterPro"/>
</dbReference>
<feature type="compositionally biased region" description="Acidic residues" evidence="1">
    <location>
        <begin position="400"/>
        <end position="410"/>
    </location>
</feature>
<feature type="region of interest" description="Disordered" evidence="1">
    <location>
        <begin position="690"/>
        <end position="711"/>
    </location>
</feature>
<dbReference type="GO" id="GO:0001181">
    <property type="term" value="F:RNA polymerase I general transcription initiation factor activity"/>
    <property type="evidence" value="ECO:0007669"/>
    <property type="project" value="TreeGrafter"/>
</dbReference>
<feature type="compositionally biased region" description="Polar residues" evidence="1">
    <location>
        <begin position="700"/>
        <end position="711"/>
    </location>
</feature>
<dbReference type="HOGENOM" id="CLU_017131_0_0_1"/>
<feature type="compositionally biased region" description="Polar residues" evidence="1">
    <location>
        <begin position="388"/>
        <end position="397"/>
    </location>
</feature>
<dbReference type="InterPro" id="IPR039601">
    <property type="entry name" value="Rrn5"/>
</dbReference>
<feature type="region of interest" description="Disordered" evidence="1">
    <location>
        <begin position="59"/>
        <end position="92"/>
    </location>
</feature>
<dbReference type="GO" id="GO:0000182">
    <property type="term" value="F:rDNA binding"/>
    <property type="evidence" value="ECO:0007669"/>
    <property type="project" value="TreeGrafter"/>
</dbReference>
<feature type="region of interest" description="Disordered" evidence="1">
    <location>
        <begin position="363"/>
        <end position="421"/>
    </location>
</feature>
<organism evidence="2 3">
    <name type="scientific">Suillus luteus UH-Slu-Lm8-n1</name>
    <dbReference type="NCBI Taxonomy" id="930992"/>
    <lineage>
        <taxon>Eukaryota</taxon>
        <taxon>Fungi</taxon>
        <taxon>Dikarya</taxon>
        <taxon>Basidiomycota</taxon>
        <taxon>Agaricomycotina</taxon>
        <taxon>Agaricomycetes</taxon>
        <taxon>Agaricomycetidae</taxon>
        <taxon>Boletales</taxon>
        <taxon>Suillineae</taxon>
        <taxon>Suillaceae</taxon>
        <taxon>Suillus</taxon>
    </lineage>
</organism>
<dbReference type="PANTHER" id="PTHR28079:SF1">
    <property type="entry name" value="RNA POLYMERASE I-SPECIFIC TRANSCRIPTION INITIATION FACTOR RRN5"/>
    <property type="match status" value="1"/>
</dbReference>
<keyword evidence="3" id="KW-1185">Reference proteome</keyword>
<evidence type="ECO:0000313" key="3">
    <source>
        <dbReference type="Proteomes" id="UP000054485"/>
    </source>
</evidence>
<reference evidence="3" key="2">
    <citation type="submission" date="2015-01" db="EMBL/GenBank/DDBJ databases">
        <title>Evolutionary Origins and Diversification of the Mycorrhizal Mutualists.</title>
        <authorList>
            <consortium name="DOE Joint Genome Institute"/>
            <consortium name="Mycorrhizal Genomics Consortium"/>
            <person name="Kohler A."/>
            <person name="Kuo A."/>
            <person name="Nagy L.G."/>
            <person name="Floudas D."/>
            <person name="Copeland A."/>
            <person name="Barry K.W."/>
            <person name="Cichocki N."/>
            <person name="Veneault-Fourrey C."/>
            <person name="LaButti K."/>
            <person name="Lindquist E.A."/>
            <person name="Lipzen A."/>
            <person name="Lundell T."/>
            <person name="Morin E."/>
            <person name="Murat C."/>
            <person name="Riley R."/>
            <person name="Ohm R."/>
            <person name="Sun H."/>
            <person name="Tunlid A."/>
            <person name="Henrissat B."/>
            <person name="Grigoriev I.V."/>
            <person name="Hibbett D.S."/>
            <person name="Martin F."/>
        </authorList>
    </citation>
    <scope>NUCLEOTIDE SEQUENCE [LARGE SCALE GENOMIC DNA]</scope>
    <source>
        <strain evidence="3">UH-Slu-Lm8-n1</strain>
    </source>
</reference>
<dbReference type="EMBL" id="KN835228">
    <property type="protein sequence ID" value="KIK42829.1"/>
    <property type="molecule type" value="Genomic_DNA"/>
</dbReference>
<dbReference type="STRING" id="930992.A0A0D0AYG3"/>
<reference evidence="2 3" key="1">
    <citation type="submission" date="2014-04" db="EMBL/GenBank/DDBJ databases">
        <authorList>
            <consortium name="DOE Joint Genome Institute"/>
            <person name="Kuo A."/>
            <person name="Ruytinx J."/>
            <person name="Rineau F."/>
            <person name="Colpaert J."/>
            <person name="Kohler A."/>
            <person name="Nagy L.G."/>
            <person name="Floudas D."/>
            <person name="Copeland A."/>
            <person name="Barry K.W."/>
            <person name="Cichocki N."/>
            <person name="Veneault-Fourrey C."/>
            <person name="LaButti K."/>
            <person name="Lindquist E.A."/>
            <person name="Lipzen A."/>
            <person name="Lundell T."/>
            <person name="Morin E."/>
            <person name="Murat C."/>
            <person name="Sun H."/>
            <person name="Tunlid A."/>
            <person name="Henrissat B."/>
            <person name="Grigoriev I.V."/>
            <person name="Hibbett D.S."/>
            <person name="Martin F."/>
            <person name="Nordberg H.P."/>
            <person name="Cantor M.N."/>
            <person name="Hua S.X."/>
        </authorList>
    </citation>
    <scope>NUCLEOTIDE SEQUENCE [LARGE SCALE GENOMIC DNA]</scope>
    <source>
        <strain evidence="2 3">UH-Slu-Lm8-n1</strain>
    </source>
</reference>
<dbReference type="OrthoDB" id="2240312at2759"/>
<name>A0A0D0AYG3_9AGAM</name>
<dbReference type="InParanoid" id="A0A0D0AYG3"/>
<evidence type="ECO:0000256" key="1">
    <source>
        <dbReference type="SAM" id="MobiDB-lite"/>
    </source>
</evidence>
<evidence type="ECO:0000313" key="2">
    <source>
        <dbReference type="EMBL" id="KIK42829.1"/>
    </source>
</evidence>
<dbReference type="PANTHER" id="PTHR28079">
    <property type="entry name" value="RNA POLYMERASE I-SPECIFIC TRANSCRIPTION INITIATION FACTOR RRN5"/>
    <property type="match status" value="1"/>
</dbReference>
<protein>
    <submittedName>
        <fullName evidence="2">Uncharacterized protein</fullName>
    </submittedName>
</protein>
<feature type="region of interest" description="Disordered" evidence="1">
    <location>
        <begin position="222"/>
        <end position="245"/>
    </location>
</feature>